<gene>
    <name evidence="1" type="ORF">HNP52_000779</name>
</gene>
<reference evidence="1 2" key="1">
    <citation type="submission" date="2020-08" db="EMBL/GenBank/DDBJ databases">
        <title>Functional genomics of gut bacteria from endangered species of beetles.</title>
        <authorList>
            <person name="Carlos-Shanley C."/>
        </authorList>
    </citation>
    <scope>NUCLEOTIDE SEQUENCE [LARGE SCALE GENOMIC DNA]</scope>
    <source>
        <strain evidence="1 2">S00224</strain>
    </source>
</reference>
<protein>
    <submittedName>
        <fullName evidence="1">Uncharacterized protein</fullName>
    </submittedName>
</protein>
<organism evidence="1 2">
    <name type="scientific">Sphingomonas kyeonggiensis</name>
    <dbReference type="NCBI Taxonomy" id="1268553"/>
    <lineage>
        <taxon>Bacteria</taxon>
        <taxon>Pseudomonadati</taxon>
        <taxon>Pseudomonadota</taxon>
        <taxon>Alphaproteobacteria</taxon>
        <taxon>Sphingomonadales</taxon>
        <taxon>Sphingomonadaceae</taxon>
        <taxon>Sphingomonas</taxon>
    </lineage>
</organism>
<proteinExistence type="predicted"/>
<evidence type="ECO:0000313" key="1">
    <source>
        <dbReference type="EMBL" id="MBB4837728.1"/>
    </source>
</evidence>
<dbReference type="AlphaFoldDB" id="A0A7W7JYL0"/>
<dbReference type="RefSeq" id="WP_184162715.1">
    <property type="nucleotide sequence ID" value="NZ_JACHLN010000001.1"/>
</dbReference>
<dbReference type="Proteomes" id="UP000575241">
    <property type="component" value="Unassembled WGS sequence"/>
</dbReference>
<comment type="caution">
    <text evidence="1">The sequence shown here is derived from an EMBL/GenBank/DDBJ whole genome shotgun (WGS) entry which is preliminary data.</text>
</comment>
<keyword evidence="2" id="KW-1185">Reference proteome</keyword>
<accession>A0A7W7JYL0</accession>
<sequence>MAITDLDWPEQKKAEYRAGWERQLVREIGPQHILRGLTGELVARRFDRDDALFKLSDGRLAEVHLTWAQGEEPDPAWPATGVFNSLEEWASESMIEQHREWIA</sequence>
<name>A0A7W7JYL0_9SPHN</name>
<evidence type="ECO:0000313" key="2">
    <source>
        <dbReference type="Proteomes" id="UP000575241"/>
    </source>
</evidence>
<dbReference type="EMBL" id="JACHLN010000001">
    <property type="protein sequence ID" value="MBB4837728.1"/>
    <property type="molecule type" value="Genomic_DNA"/>
</dbReference>